<evidence type="ECO:0000313" key="2">
    <source>
        <dbReference type="EMBL" id="QDS97621.1"/>
    </source>
</evidence>
<feature type="region of interest" description="Disordered" evidence="1">
    <location>
        <begin position="34"/>
        <end position="145"/>
    </location>
</feature>
<feature type="compositionally biased region" description="Low complexity" evidence="1">
    <location>
        <begin position="54"/>
        <end position="76"/>
    </location>
</feature>
<feature type="compositionally biased region" description="Low complexity" evidence="1">
    <location>
        <begin position="90"/>
        <end position="101"/>
    </location>
</feature>
<protein>
    <recommendedName>
        <fullName evidence="4">TIGR03009 domain-containing protein</fullName>
    </recommendedName>
</protein>
<dbReference type="RefSeq" id="WP_145058145.1">
    <property type="nucleotide sequence ID" value="NZ_CP036263.1"/>
</dbReference>
<feature type="compositionally biased region" description="Low complexity" evidence="1">
    <location>
        <begin position="117"/>
        <end position="132"/>
    </location>
</feature>
<dbReference type="NCBIfam" id="TIGR03009">
    <property type="entry name" value="plancto_dom_2"/>
    <property type="match status" value="1"/>
</dbReference>
<proteinExistence type="predicted"/>
<dbReference type="OrthoDB" id="243478at2"/>
<dbReference type="AlphaFoldDB" id="A0A517MRW3"/>
<dbReference type="InterPro" id="IPR017461">
    <property type="entry name" value="CHP03009_planctomycetes"/>
</dbReference>
<evidence type="ECO:0008006" key="4">
    <source>
        <dbReference type="Google" id="ProtNLM"/>
    </source>
</evidence>
<keyword evidence="3" id="KW-1185">Reference proteome</keyword>
<reference evidence="2 3" key="1">
    <citation type="submission" date="2019-02" db="EMBL/GenBank/DDBJ databases">
        <title>Deep-cultivation of Planctomycetes and their phenomic and genomic characterization uncovers novel biology.</title>
        <authorList>
            <person name="Wiegand S."/>
            <person name="Jogler M."/>
            <person name="Boedeker C."/>
            <person name="Pinto D."/>
            <person name="Vollmers J."/>
            <person name="Rivas-Marin E."/>
            <person name="Kohn T."/>
            <person name="Peeters S.H."/>
            <person name="Heuer A."/>
            <person name="Rast P."/>
            <person name="Oberbeckmann S."/>
            <person name="Bunk B."/>
            <person name="Jeske O."/>
            <person name="Meyerdierks A."/>
            <person name="Storesund J.E."/>
            <person name="Kallscheuer N."/>
            <person name="Luecker S."/>
            <person name="Lage O.M."/>
            <person name="Pohl T."/>
            <person name="Merkel B.J."/>
            <person name="Hornburger P."/>
            <person name="Mueller R.-W."/>
            <person name="Bruemmer F."/>
            <person name="Labrenz M."/>
            <person name="Spormann A.M."/>
            <person name="Op den Camp H."/>
            <person name="Overmann J."/>
            <person name="Amann R."/>
            <person name="Jetten M.S.M."/>
            <person name="Mascher T."/>
            <person name="Medema M.H."/>
            <person name="Devos D.P."/>
            <person name="Kaster A.-K."/>
            <person name="Ovreas L."/>
            <person name="Rohde M."/>
            <person name="Galperin M.Y."/>
            <person name="Jogler C."/>
        </authorList>
    </citation>
    <scope>NUCLEOTIDE SEQUENCE [LARGE SCALE GENOMIC DNA]</scope>
    <source>
        <strain evidence="2 3">HG15A2</strain>
    </source>
</reference>
<evidence type="ECO:0000256" key="1">
    <source>
        <dbReference type="SAM" id="MobiDB-lite"/>
    </source>
</evidence>
<evidence type="ECO:0000313" key="3">
    <source>
        <dbReference type="Proteomes" id="UP000319852"/>
    </source>
</evidence>
<dbReference type="Proteomes" id="UP000319852">
    <property type="component" value="Chromosome"/>
</dbReference>
<dbReference type="KEGG" id="amob:HG15A2_08850"/>
<sequence length="400" mass="44865">MIVLPNFRQSRALLTRLVCVGFLIQLTADLSAQTSPYTQQRRETQEAAADRYAEAANQTQRVAQAPATRPRTAADAVDIRPGAGAYLADRSSSTSRNQRSQPTGQLGQPIAPGSQLPGSQPQATQPPAASQGLPGRPRTPAPPFQLNDVEHQFVRQILEMWENRSNDVKTFNSDFERLDYNLAFGQADRPMTRSTGQLSYSKPDKGSFKIKEIKRWAPKDPQNSAKDAPGDWVVQKNEIGEHWVCDGKAIYEYFQPKKQLRVQPIPPEMRGESIVNGPLPFLFGAKADDLEKRYWIRAKESDPETIWLEAHPRWQADAANYRMVDIMLDRKSMLPKALQVHEPNGQSRSVYMFNDPTVNGTLDSLFGNLFSAPRTPLGWKRVVEHAPVAPQASNQQPLQR</sequence>
<dbReference type="Gene3D" id="2.50.20.10">
    <property type="entry name" value="Lipoprotein localisation LolA/LolB/LppX"/>
    <property type="match status" value="1"/>
</dbReference>
<gene>
    <name evidence="2" type="ORF">HG15A2_08850</name>
</gene>
<organism evidence="2 3">
    <name type="scientific">Adhaeretor mobilis</name>
    <dbReference type="NCBI Taxonomy" id="1930276"/>
    <lineage>
        <taxon>Bacteria</taxon>
        <taxon>Pseudomonadati</taxon>
        <taxon>Planctomycetota</taxon>
        <taxon>Planctomycetia</taxon>
        <taxon>Pirellulales</taxon>
        <taxon>Lacipirellulaceae</taxon>
        <taxon>Adhaeretor</taxon>
    </lineage>
</organism>
<name>A0A517MRW3_9BACT</name>
<dbReference type="EMBL" id="CP036263">
    <property type="protein sequence ID" value="QDS97621.1"/>
    <property type="molecule type" value="Genomic_DNA"/>
</dbReference>
<feature type="compositionally biased region" description="Basic and acidic residues" evidence="1">
    <location>
        <begin position="40"/>
        <end position="53"/>
    </location>
</feature>
<accession>A0A517MRW3</accession>